<evidence type="ECO:0000313" key="1">
    <source>
        <dbReference type="EMBL" id="MYE38245.1"/>
    </source>
</evidence>
<proteinExistence type="predicted"/>
<name>A0A845DA22_9BACT</name>
<protein>
    <submittedName>
        <fullName evidence="1">Uncharacterized protein</fullName>
    </submittedName>
</protein>
<dbReference type="AlphaFoldDB" id="A0A845DA22"/>
<accession>A0A845DA22</accession>
<reference evidence="1 2" key="1">
    <citation type="submission" date="2019-09" db="EMBL/GenBank/DDBJ databases">
        <title>Characterisation of the sponge microbiome using genome-centric metagenomics.</title>
        <authorList>
            <person name="Engelberts J.P."/>
            <person name="Robbins S.J."/>
            <person name="De Goeij J.M."/>
            <person name="Aranda M."/>
            <person name="Bell S.C."/>
            <person name="Webster N.S."/>
        </authorList>
    </citation>
    <scope>NUCLEOTIDE SEQUENCE [LARGE SCALE GENOMIC DNA]</scope>
    <source>
        <strain evidence="1">SB0662_bin_43</strain>
    </source>
</reference>
<sequence length="72" mass="8475">MEVKNEKQQKEEFLQKSAQRCQVIDANLRYKVSLVATLVAKLQWLATSDKFTEYEEKKVKEELEKLESALKI</sequence>
<comment type="caution">
    <text evidence="1">The sequence shown here is derived from an EMBL/GenBank/DDBJ whole genome shotgun (WGS) entry which is preliminary data.</text>
</comment>
<dbReference type="EMBL" id="VXOY01000014">
    <property type="protein sequence ID" value="MYE38245.1"/>
    <property type="molecule type" value="Genomic_DNA"/>
</dbReference>
<dbReference type="Proteomes" id="UP000449092">
    <property type="component" value="Unassembled WGS sequence"/>
</dbReference>
<evidence type="ECO:0000313" key="2">
    <source>
        <dbReference type="Proteomes" id="UP000449092"/>
    </source>
</evidence>
<organism evidence="1 2">
    <name type="scientific">Candidatus Spechtbacteria bacterium SB0662_bin_43</name>
    <dbReference type="NCBI Taxonomy" id="2604897"/>
    <lineage>
        <taxon>Bacteria</taxon>
        <taxon>Candidatus Spechtiibacteriota</taxon>
    </lineage>
</organism>
<gene>
    <name evidence="1" type="ORF">F4X82_01845</name>
</gene>